<feature type="binding site" evidence="3">
    <location>
        <position position="254"/>
    </location>
    <ligand>
        <name>Mg(2+)</name>
        <dbReference type="ChEBI" id="CHEBI:18420"/>
        <label>1</label>
    </ligand>
</feature>
<sequence length="312" mass="33383">MTAHPPSTLQDRIRGVAVGAAIGDALGMPLEFCRATPSDQLVRDLLPGRLPAGSFTDDTEMALAVAESLLARKPLNPDDLGQRFVSWYRLGPPDVGVYTSSVLSRIAAGASWDLAAQEVQQRQPESAGNGSLMRNWPIALAHWKSQVECLADSVLQSRVTHPHTECVAACAFESAVLLALLHGARPVDALARARQQVVLPPGLAAFVDEAPHRQREDLRNTAWVRHTLESAIWGLLTTSNFEEAVIQVANLGADADTSAAVVGALAGATYGLSGIPHRWVELLRGEWPLGSGNILRAADFISLAEKLSDMVV</sequence>
<proteinExistence type="inferred from homology"/>
<keyword evidence="5" id="KW-1185">Reference proteome</keyword>
<dbReference type="Proteomes" id="UP000055060">
    <property type="component" value="Unassembled WGS sequence"/>
</dbReference>
<evidence type="ECO:0000256" key="1">
    <source>
        <dbReference type="ARBA" id="ARBA00010702"/>
    </source>
</evidence>
<comment type="cofactor">
    <cofactor evidence="3">
        <name>Mg(2+)</name>
        <dbReference type="ChEBI" id="CHEBI:18420"/>
    </cofactor>
    <text evidence="3">Binds 2 magnesium ions per subunit.</text>
</comment>
<accession>A0A0S7BH63</accession>
<keyword evidence="2 4" id="KW-0378">Hydrolase</keyword>
<dbReference type="InterPro" id="IPR005502">
    <property type="entry name" value="Ribosyl_crysJ1"/>
</dbReference>
<dbReference type="Gene3D" id="1.10.4080.10">
    <property type="entry name" value="ADP-ribosylation/Crystallin J1"/>
    <property type="match status" value="1"/>
</dbReference>
<feature type="binding site" evidence="3">
    <location>
        <position position="56"/>
    </location>
    <ligand>
        <name>Mg(2+)</name>
        <dbReference type="ChEBI" id="CHEBI:18420"/>
        <label>1</label>
    </ligand>
</feature>
<organism evidence="4">
    <name type="scientific">Longilinea arvoryzae</name>
    <dbReference type="NCBI Taxonomy" id="360412"/>
    <lineage>
        <taxon>Bacteria</taxon>
        <taxon>Bacillati</taxon>
        <taxon>Chloroflexota</taxon>
        <taxon>Anaerolineae</taxon>
        <taxon>Anaerolineales</taxon>
        <taxon>Anaerolineaceae</taxon>
        <taxon>Longilinea</taxon>
    </lineage>
</organism>
<dbReference type="InterPro" id="IPR050792">
    <property type="entry name" value="ADP-ribosylglycohydrolase"/>
</dbReference>
<comment type="similarity">
    <text evidence="1">Belongs to the ADP-ribosylglycohydrolase family.</text>
</comment>
<dbReference type="AlphaFoldDB" id="A0A0S7BH63"/>
<dbReference type="EMBL" id="DF967972">
    <property type="protein sequence ID" value="GAP13878.1"/>
    <property type="molecule type" value="Genomic_DNA"/>
</dbReference>
<dbReference type="RefSeq" id="WP_075073181.1">
    <property type="nucleotide sequence ID" value="NZ_DF967972.1"/>
</dbReference>
<dbReference type="GO" id="GO:0016787">
    <property type="term" value="F:hydrolase activity"/>
    <property type="evidence" value="ECO:0007669"/>
    <property type="project" value="UniProtKB-KW"/>
</dbReference>
<name>A0A0S7BH63_9CHLR</name>
<evidence type="ECO:0000313" key="5">
    <source>
        <dbReference type="Proteomes" id="UP000055060"/>
    </source>
</evidence>
<reference evidence="4" key="1">
    <citation type="submission" date="2015-07" db="EMBL/GenBank/DDBJ databases">
        <title>Draft Genome Sequences of Anaerolinea thermolimosa IMO-1, Bellilinea caldifistulae GOMI-1, Leptolinea tardivitalis YMTK-2, Levilinea saccharolytica KIBI-1,Longilinea arvoryzae KOME-1, Previously Described as Members of the Anaerolineaceae (Chloroflexi).</title>
        <authorList>
            <person name="Sekiguchi Y."/>
            <person name="Ohashi A."/>
            <person name="Matsuura N."/>
            <person name="Tourlousse M.D."/>
        </authorList>
    </citation>
    <scope>NUCLEOTIDE SEQUENCE [LARGE SCALE GENOMIC DNA]</scope>
    <source>
        <strain evidence="4">KOME-1</strain>
    </source>
</reference>
<evidence type="ECO:0000256" key="3">
    <source>
        <dbReference type="PIRSR" id="PIRSR605502-1"/>
    </source>
</evidence>
<evidence type="ECO:0000256" key="2">
    <source>
        <dbReference type="ARBA" id="ARBA00022801"/>
    </source>
</evidence>
<keyword evidence="3" id="KW-0460">Magnesium</keyword>
<evidence type="ECO:0000313" key="4">
    <source>
        <dbReference type="EMBL" id="GAP13878.1"/>
    </source>
</evidence>
<dbReference type="InterPro" id="IPR036705">
    <property type="entry name" value="Ribosyl_crysJ1_sf"/>
</dbReference>
<dbReference type="PANTHER" id="PTHR16222">
    <property type="entry name" value="ADP-RIBOSYLGLYCOHYDROLASE"/>
    <property type="match status" value="1"/>
</dbReference>
<feature type="binding site" evidence="3">
    <location>
        <position position="58"/>
    </location>
    <ligand>
        <name>Mg(2+)</name>
        <dbReference type="ChEBI" id="CHEBI:18420"/>
        <label>1</label>
    </ligand>
</feature>
<feature type="binding site" evidence="3">
    <location>
        <position position="256"/>
    </location>
    <ligand>
        <name>Mg(2+)</name>
        <dbReference type="ChEBI" id="CHEBI:18420"/>
        <label>1</label>
    </ligand>
</feature>
<protein>
    <submittedName>
        <fullName evidence="4">ADP-ribosylglycohydrolase</fullName>
    </submittedName>
</protein>
<dbReference type="SUPFAM" id="SSF101478">
    <property type="entry name" value="ADP-ribosylglycohydrolase"/>
    <property type="match status" value="1"/>
</dbReference>
<dbReference type="Pfam" id="PF03747">
    <property type="entry name" value="ADP_ribosyl_GH"/>
    <property type="match status" value="1"/>
</dbReference>
<dbReference type="STRING" id="360412.LARV_01637"/>
<feature type="binding site" evidence="3">
    <location>
        <position position="57"/>
    </location>
    <ligand>
        <name>Mg(2+)</name>
        <dbReference type="ChEBI" id="CHEBI:18420"/>
        <label>1</label>
    </ligand>
</feature>
<gene>
    <name evidence="4" type="ORF">LARV_01637</name>
</gene>
<feature type="binding site" evidence="3">
    <location>
        <position position="257"/>
    </location>
    <ligand>
        <name>Mg(2+)</name>
        <dbReference type="ChEBI" id="CHEBI:18420"/>
        <label>1</label>
    </ligand>
</feature>
<keyword evidence="3" id="KW-0479">Metal-binding</keyword>
<dbReference type="GO" id="GO:0046872">
    <property type="term" value="F:metal ion binding"/>
    <property type="evidence" value="ECO:0007669"/>
    <property type="project" value="UniProtKB-KW"/>
</dbReference>
<dbReference type="PANTHER" id="PTHR16222:SF24">
    <property type="entry name" value="ADP-RIBOSYLHYDROLASE ARH3"/>
    <property type="match status" value="1"/>
</dbReference>
<dbReference type="OrthoDB" id="9798107at2"/>